<dbReference type="Proteomes" id="UP000054937">
    <property type="component" value="Unassembled WGS sequence"/>
</dbReference>
<sequence length="797" mass="92087">MKKEIYLQNKFSTNQITISLIYENNYESKLLDSSFCFSIPADACFDEFTAQIGDKIVKGDIKEKQQAQKDYDEGKKAGKTMVITTIDPDLKDVVKVTLGNVEPKEQITINLRYLQSLSAQDGCCRILLPFTLYPRYKQNNNYYYNQNYIDQHTYTDKELYGWIIDIELSSNDNNIIKDLKCHSHGLDHIVQQDDLGFLSKNSFEKAQGNNLKMRFNLSSPKEDFNLTFNLQNPYNTILQKNLRDDEENKYCAMVSIKNDFKQVKEISDPLQPQEYIFILDRSGSMSGSRIQLAVESLIQVISQLPEKSYYNIISFGTKFETLYPISRRAYKENIQKSVEEIQTMQANFGGTNIAQPLEYAYENLNYIKGYARNIFLITDGDVGDGKSLVNFVEKRNRKASLFTLGIGSGTSQVLIVELATKGNGLYEFVNNNDQIKKSMNKLLETTYKKKFTNFELKYDCNKVKALVPDINQLSFIREDETLQCFFLLEDGFDQLDIELLINGKQVKKQIITQNEAVEGSILHKMANYQLIKKYIENTMCEGDVFDDIYVQRQADMESLKQQAIDLSVKYQILCELTAFICEVKTIKDEISQQNLQTKNIDVPSITSQLNQVQSQINSNIDALIERSNTLQACNQSIQLSSIQFQKCSQMKKKSSCCDVGGGPILLPGLYDKQVQTNQKNLKNKKEVLQLLQQKFEQLLDYEMEKNNDQNSNLTLSEQKNIVYLLKKQNNQGFWEFDAQILKMIQFMSFIEQLDNLQENKFILYNLLILSYLNEKKKTNHSVYLAINQAKKFFQFDD</sequence>
<dbReference type="PROSITE" id="PS51468">
    <property type="entry name" value="VIT"/>
    <property type="match status" value="1"/>
</dbReference>
<keyword evidence="4" id="KW-1185">Reference proteome</keyword>
<reference evidence="3 4" key="1">
    <citation type="journal article" date="2015" name="Sci. Rep.">
        <title>Genome of the facultative scuticociliatosis pathogen Pseudocohnilembus persalinus provides insight into its virulence through horizontal gene transfer.</title>
        <authorList>
            <person name="Xiong J."/>
            <person name="Wang G."/>
            <person name="Cheng J."/>
            <person name="Tian M."/>
            <person name="Pan X."/>
            <person name="Warren A."/>
            <person name="Jiang C."/>
            <person name="Yuan D."/>
            <person name="Miao W."/>
        </authorList>
    </citation>
    <scope>NUCLEOTIDE SEQUENCE [LARGE SCALE GENOMIC DNA]</scope>
    <source>
        <strain evidence="3">36N120E</strain>
    </source>
</reference>
<dbReference type="EMBL" id="LDAU01000110">
    <property type="protein sequence ID" value="KRX05201.1"/>
    <property type="molecule type" value="Genomic_DNA"/>
</dbReference>
<dbReference type="PROSITE" id="PS50234">
    <property type="entry name" value="VWFA"/>
    <property type="match status" value="1"/>
</dbReference>
<dbReference type="AlphaFoldDB" id="A0A0V0QSN6"/>
<gene>
    <name evidence="3" type="ORF">PPERSA_06835</name>
</gene>
<evidence type="ECO:0000313" key="4">
    <source>
        <dbReference type="Proteomes" id="UP000054937"/>
    </source>
</evidence>
<dbReference type="OMA" id="NIANQEY"/>
<dbReference type="SMART" id="SM00609">
    <property type="entry name" value="VIT"/>
    <property type="match status" value="1"/>
</dbReference>
<dbReference type="Pfam" id="PF13768">
    <property type="entry name" value="VWA_3"/>
    <property type="match status" value="1"/>
</dbReference>
<dbReference type="SUPFAM" id="SSF53300">
    <property type="entry name" value="vWA-like"/>
    <property type="match status" value="1"/>
</dbReference>
<dbReference type="SMART" id="SM00327">
    <property type="entry name" value="VWA"/>
    <property type="match status" value="1"/>
</dbReference>
<feature type="domain" description="VIT" evidence="2">
    <location>
        <begin position="1"/>
        <end position="115"/>
    </location>
</feature>
<dbReference type="PANTHER" id="PTHR45737:SF6">
    <property type="entry name" value="VON WILLEBRAND FACTOR A DOMAIN-CONTAINING PROTEIN 5A"/>
    <property type="match status" value="1"/>
</dbReference>
<dbReference type="PANTHER" id="PTHR45737">
    <property type="entry name" value="VON WILLEBRAND FACTOR A DOMAIN-CONTAINING PROTEIN 5A"/>
    <property type="match status" value="1"/>
</dbReference>
<dbReference type="InterPro" id="IPR013694">
    <property type="entry name" value="VIT"/>
</dbReference>
<evidence type="ECO:0000259" key="1">
    <source>
        <dbReference type="PROSITE" id="PS50234"/>
    </source>
</evidence>
<dbReference type="Pfam" id="PF08487">
    <property type="entry name" value="VIT"/>
    <property type="match status" value="1"/>
</dbReference>
<organism evidence="3 4">
    <name type="scientific">Pseudocohnilembus persalinus</name>
    <name type="common">Ciliate</name>
    <dbReference type="NCBI Taxonomy" id="266149"/>
    <lineage>
        <taxon>Eukaryota</taxon>
        <taxon>Sar</taxon>
        <taxon>Alveolata</taxon>
        <taxon>Ciliophora</taxon>
        <taxon>Intramacronucleata</taxon>
        <taxon>Oligohymenophorea</taxon>
        <taxon>Scuticociliatia</taxon>
        <taxon>Philasterida</taxon>
        <taxon>Pseudocohnilembidae</taxon>
        <taxon>Pseudocohnilembus</taxon>
    </lineage>
</organism>
<dbReference type="InParanoid" id="A0A0V0QSN6"/>
<dbReference type="Gene3D" id="3.40.50.410">
    <property type="entry name" value="von Willebrand factor, type A domain"/>
    <property type="match status" value="1"/>
</dbReference>
<comment type="caution">
    <text evidence="3">The sequence shown here is derived from an EMBL/GenBank/DDBJ whole genome shotgun (WGS) entry which is preliminary data.</text>
</comment>
<name>A0A0V0QSN6_PSEPJ</name>
<proteinExistence type="predicted"/>
<evidence type="ECO:0000313" key="3">
    <source>
        <dbReference type="EMBL" id="KRX05201.1"/>
    </source>
</evidence>
<feature type="domain" description="VWFA" evidence="1">
    <location>
        <begin position="274"/>
        <end position="446"/>
    </location>
</feature>
<evidence type="ECO:0000259" key="2">
    <source>
        <dbReference type="PROSITE" id="PS51468"/>
    </source>
</evidence>
<accession>A0A0V0QSN6</accession>
<dbReference type="OrthoDB" id="312927at2759"/>
<dbReference type="InterPro" id="IPR036465">
    <property type="entry name" value="vWFA_dom_sf"/>
</dbReference>
<protein>
    <submittedName>
        <fullName evidence="3">Uncharacterized protein</fullName>
    </submittedName>
</protein>
<dbReference type="InterPro" id="IPR002035">
    <property type="entry name" value="VWF_A"/>
</dbReference>